<feature type="region of interest" description="Disordered" evidence="1">
    <location>
        <begin position="370"/>
        <end position="411"/>
    </location>
</feature>
<protein>
    <recommendedName>
        <fullName evidence="2">DUF927 domain-containing protein</fullName>
    </recommendedName>
</protein>
<gene>
    <name evidence="3" type="ORF">GCM10011290_29920</name>
</gene>
<dbReference type="InterPro" id="IPR036977">
    <property type="entry name" value="DNA_primase_Znf_CHC2"/>
</dbReference>
<keyword evidence="4" id="KW-1185">Reference proteome</keyword>
<reference evidence="4" key="1">
    <citation type="journal article" date="2019" name="Int. J. Syst. Evol. Microbiol.">
        <title>The Global Catalogue of Microorganisms (GCM) 10K type strain sequencing project: providing services to taxonomists for standard genome sequencing and annotation.</title>
        <authorList>
            <consortium name="The Broad Institute Genomics Platform"/>
            <consortium name="The Broad Institute Genome Sequencing Center for Infectious Disease"/>
            <person name="Wu L."/>
            <person name="Ma J."/>
        </authorList>
    </citation>
    <scope>NUCLEOTIDE SEQUENCE [LARGE SCALE GENOMIC DNA]</scope>
    <source>
        <strain evidence="4">KCTC 32041</strain>
    </source>
</reference>
<proteinExistence type="predicted"/>
<dbReference type="Gene3D" id="3.90.580.10">
    <property type="entry name" value="Zinc finger, CHC2-type domain"/>
    <property type="match status" value="1"/>
</dbReference>
<dbReference type="Proteomes" id="UP000600877">
    <property type="component" value="Unassembled WGS sequence"/>
</dbReference>
<dbReference type="SUPFAM" id="SSF57783">
    <property type="entry name" value="Zinc beta-ribbon"/>
    <property type="match status" value="1"/>
</dbReference>
<sequence>MTTPKRLPFAEVNRAALAGLARVLDWAGVHWQQHGHECQMLNPQRSNDDGFGSFSINANSGVWADFASGDKGGDVVSLVAYLKGYGQGEACKDLARLFGVMAGDASPAVAAAPLPAATPKVADSVPVLPIPAELLGAMPKGKYRHPGKVVQVWRYNDAAGLPLVFLVRLEPGANGRSKDYYPLSVWQDVASGKREWRWKNVPTPRPLYGLDRLAAHPDAPVVICEGEKAADAAAKLLPEHVAVCWMNGAEAVAKADFAPLAGRHCLIWPDNDAPGQAAADAVAAALVKVGAAAVDLVNVASFAGFSAGAQDGVPVLIEVGEWQDGDDAADALARGWTAGHIALLQTAGVWLVGGAAPALPAAANVVPDALPPDSKDSAVPAGQADTGQPATGKAKKTAPKRPQGGGGVGSPFRVTDSGVWFQTEDMDGPLWICRKLDIIARTRDKGGDNWGLLVRFADPDGTVKEWNIPAELLAASEGAEVVKGLMSRGLLIGAGPKAKQRLLEYLCRYDGSERATIVSRLGWHDGAFLLPDGQLGDSAESLVFQASGKQREVMQCAGTLQDWQQQVARYCVGNSRLAFAVSVAFAGPLLDVIGGESGGFHFYGDSSQGKTTLLQVAASVYGTPGFLQTWRATDNAIEAIAAAYSDCLLPLDEIHQCDPRIVGETVYMLGNGRGKTRANDRGGSRGNVAEWRLLFLSSGEKTLAAHMAEARKEMKAGMEIRMLAVQADAGQSLGLFDDLHDKGSGKALADHLKAGIAKFHGTAARAYIGRLVLERGQLGAVIRQQLTRFCDEVLPGDAHGQAHRAASRFALVAVAGELASMWGVTGWPQGAAWSAAKVCFADWLKARGTTGNKEDADMLAKVRLFFEQNGEARFTRLSVETVLHEEDGQAADPDDHAPKTINRCGYRVKDKVSGLIKFYVLAESFRNEVCAGLDVGRVCKLLQAAGALEVTKGAGYMLQVRTTPEAKYSKSGRAKVYCVTSNLFDAGGDDLAGEAA</sequence>
<feature type="domain" description="DUF927" evidence="2">
    <location>
        <begin position="412"/>
        <end position="685"/>
    </location>
</feature>
<organism evidence="3 4">
    <name type="scientific">Vogesella alkaliphila</name>
    <dbReference type="NCBI Taxonomy" id="1193621"/>
    <lineage>
        <taxon>Bacteria</taxon>
        <taxon>Pseudomonadati</taxon>
        <taxon>Pseudomonadota</taxon>
        <taxon>Betaproteobacteria</taxon>
        <taxon>Neisseriales</taxon>
        <taxon>Chromobacteriaceae</taxon>
        <taxon>Vogesella</taxon>
    </lineage>
</organism>
<accession>A0ABQ2YYV7</accession>
<dbReference type="RefSeq" id="WP_189375401.1">
    <property type="nucleotide sequence ID" value="NZ_BMYW01000013.1"/>
</dbReference>
<dbReference type="EMBL" id="BMYW01000013">
    <property type="protein sequence ID" value="GGX99927.1"/>
    <property type="molecule type" value="Genomic_DNA"/>
</dbReference>
<evidence type="ECO:0000313" key="3">
    <source>
        <dbReference type="EMBL" id="GGX99927.1"/>
    </source>
</evidence>
<dbReference type="Gene3D" id="3.40.1360.10">
    <property type="match status" value="1"/>
</dbReference>
<evidence type="ECO:0000313" key="4">
    <source>
        <dbReference type="Proteomes" id="UP000600877"/>
    </source>
</evidence>
<dbReference type="InterPro" id="IPR009270">
    <property type="entry name" value="DUF927"/>
</dbReference>
<evidence type="ECO:0000256" key="1">
    <source>
        <dbReference type="SAM" id="MobiDB-lite"/>
    </source>
</evidence>
<dbReference type="Pfam" id="PF06048">
    <property type="entry name" value="DUF927"/>
    <property type="match status" value="1"/>
</dbReference>
<evidence type="ECO:0000259" key="2">
    <source>
        <dbReference type="Pfam" id="PF06048"/>
    </source>
</evidence>
<comment type="caution">
    <text evidence="3">The sequence shown here is derived from an EMBL/GenBank/DDBJ whole genome shotgun (WGS) entry which is preliminary data.</text>
</comment>
<name>A0ABQ2YYV7_9NEIS</name>